<dbReference type="InterPro" id="IPR029021">
    <property type="entry name" value="Prot-tyrosine_phosphatase-like"/>
</dbReference>
<dbReference type="GO" id="GO:0004721">
    <property type="term" value="F:phosphoprotein phosphatase activity"/>
    <property type="evidence" value="ECO:0007669"/>
    <property type="project" value="InterPro"/>
</dbReference>
<dbReference type="OrthoDB" id="9988524at2759"/>
<dbReference type="PROSITE" id="PS00383">
    <property type="entry name" value="TYR_PHOSPHATASE_1"/>
    <property type="match status" value="1"/>
</dbReference>
<evidence type="ECO:0000313" key="1">
    <source>
        <dbReference type="EMBL" id="KAG2200422.1"/>
    </source>
</evidence>
<name>A0A8H7V006_9FUNG</name>
<reference evidence="1" key="1">
    <citation type="submission" date="2020-12" db="EMBL/GenBank/DDBJ databases">
        <title>Metabolic potential, ecology and presence of endohyphal bacteria is reflected in genomic diversity of Mucoromycotina.</title>
        <authorList>
            <person name="Muszewska A."/>
            <person name="Okrasinska A."/>
            <person name="Steczkiewicz K."/>
            <person name="Drgas O."/>
            <person name="Orlowska M."/>
            <person name="Perlinska-Lenart U."/>
            <person name="Aleksandrzak-Piekarczyk T."/>
            <person name="Szatraj K."/>
            <person name="Zielenkiewicz U."/>
            <person name="Pilsyk S."/>
            <person name="Malc E."/>
            <person name="Mieczkowski P."/>
            <person name="Kruszewska J.S."/>
            <person name="Biernat P."/>
            <person name="Pawlowska J."/>
        </authorList>
    </citation>
    <scope>NUCLEOTIDE SEQUENCE</scope>
    <source>
        <strain evidence="1">CBS 226.32</strain>
    </source>
</reference>
<dbReference type="EMBL" id="JAEPRC010000317">
    <property type="protein sequence ID" value="KAG2200422.1"/>
    <property type="molecule type" value="Genomic_DNA"/>
</dbReference>
<dbReference type="PANTHER" id="PTHR31126">
    <property type="entry name" value="TYROSINE-PROTEIN PHOSPHATASE"/>
    <property type="match status" value="1"/>
</dbReference>
<dbReference type="SUPFAM" id="SSF52799">
    <property type="entry name" value="(Phosphotyrosine protein) phosphatases II"/>
    <property type="match status" value="1"/>
</dbReference>
<dbReference type="Proteomes" id="UP000650833">
    <property type="component" value="Unassembled WGS sequence"/>
</dbReference>
<comment type="caution">
    <text evidence="1">The sequence shown here is derived from an EMBL/GenBank/DDBJ whole genome shotgun (WGS) entry which is preliminary data.</text>
</comment>
<sequence length="322" mass="36205">MSEEKNLGHAYRNTEEGSFGVLNFRDLGVSSADNAEKKKYVKEGLIFRSATLDNMSQEDVDAFIQAHNINTILDLRTGMEGREGLPIDKSFPTSALDSLDASALVDDPTSLKAKTSENFDTTGHGTLVRKKFRIDFAGKNFQRYCVFASCSFHLKIYIIYLMASCQRKKAAYIVGQKVLTPMGVSKMYREFATYCKAEIREALMVFADPQNYPIEIHCTQGKDRTGMVSALILSIAGVPQDIIVNDYAKTQKALAPIYDEMLEEVRRSGLSEDFAQAPPQNMRDLMDFLNKEYGSIDNYLDSIGFGKELRDRVRNVICVENK</sequence>
<gene>
    <name evidence="1" type="ORF">INT46_002289</name>
</gene>
<evidence type="ECO:0000313" key="2">
    <source>
        <dbReference type="Proteomes" id="UP000650833"/>
    </source>
</evidence>
<organism evidence="1 2">
    <name type="scientific">Mucor plumbeus</name>
    <dbReference type="NCBI Taxonomy" id="97098"/>
    <lineage>
        <taxon>Eukaryota</taxon>
        <taxon>Fungi</taxon>
        <taxon>Fungi incertae sedis</taxon>
        <taxon>Mucoromycota</taxon>
        <taxon>Mucoromycotina</taxon>
        <taxon>Mucoromycetes</taxon>
        <taxon>Mucorales</taxon>
        <taxon>Mucorineae</taxon>
        <taxon>Mucoraceae</taxon>
        <taxon>Mucor</taxon>
    </lineage>
</organism>
<dbReference type="Gene3D" id="3.90.190.10">
    <property type="entry name" value="Protein tyrosine phosphatase superfamily"/>
    <property type="match status" value="1"/>
</dbReference>
<dbReference type="InterPro" id="IPR016130">
    <property type="entry name" value="Tyr_Pase_AS"/>
</dbReference>
<dbReference type="AlphaFoldDB" id="A0A8H7V006"/>
<dbReference type="InterPro" id="IPR026893">
    <property type="entry name" value="Tyr/Ser_Pase_IphP-type"/>
</dbReference>
<dbReference type="PANTHER" id="PTHR31126:SF1">
    <property type="entry name" value="TYROSINE SPECIFIC PROTEIN PHOSPHATASES DOMAIN-CONTAINING PROTEIN"/>
    <property type="match status" value="1"/>
</dbReference>
<protein>
    <recommendedName>
        <fullName evidence="3">Tyrosine specific protein phosphatases domain-containing protein</fullName>
    </recommendedName>
</protein>
<dbReference type="Pfam" id="PF13350">
    <property type="entry name" value="Y_phosphatase3"/>
    <property type="match status" value="1"/>
</dbReference>
<proteinExistence type="predicted"/>
<keyword evidence="2" id="KW-1185">Reference proteome</keyword>
<evidence type="ECO:0008006" key="3">
    <source>
        <dbReference type="Google" id="ProtNLM"/>
    </source>
</evidence>
<accession>A0A8H7V006</accession>